<evidence type="ECO:0000259" key="1">
    <source>
        <dbReference type="Pfam" id="PF07883"/>
    </source>
</evidence>
<dbReference type="Gene3D" id="2.60.120.10">
    <property type="entry name" value="Jelly Rolls"/>
    <property type="match status" value="1"/>
</dbReference>
<protein>
    <submittedName>
        <fullName evidence="2">Cupin domain</fullName>
    </submittedName>
</protein>
<organism evidence="2 3">
    <name type="scientific">Dinghuibacter silviterrae</name>
    <dbReference type="NCBI Taxonomy" id="1539049"/>
    <lineage>
        <taxon>Bacteria</taxon>
        <taxon>Pseudomonadati</taxon>
        <taxon>Bacteroidota</taxon>
        <taxon>Chitinophagia</taxon>
        <taxon>Chitinophagales</taxon>
        <taxon>Chitinophagaceae</taxon>
        <taxon>Dinghuibacter</taxon>
    </lineage>
</organism>
<dbReference type="EMBL" id="SODV01000001">
    <property type="protein sequence ID" value="TDX01548.1"/>
    <property type="molecule type" value="Genomic_DNA"/>
</dbReference>
<accession>A0A4R8DUF0</accession>
<dbReference type="OrthoDB" id="9090296at2"/>
<dbReference type="Proteomes" id="UP000294498">
    <property type="component" value="Unassembled WGS sequence"/>
</dbReference>
<comment type="caution">
    <text evidence="2">The sequence shown here is derived from an EMBL/GenBank/DDBJ whole genome shotgun (WGS) entry which is preliminary data.</text>
</comment>
<dbReference type="InterPro" id="IPR014710">
    <property type="entry name" value="RmlC-like_jellyroll"/>
</dbReference>
<dbReference type="PANTHER" id="PTHR36440:SF1">
    <property type="entry name" value="PUTATIVE (AFU_ORTHOLOGUE AFUA_8G07350)-RELATED"/>
    <property type="match status" value="1"/>
</dbReference>
<dbReference type="RefSeq" id="WP_133994180.1">
    <property type="nucleotide sequence ID" value="NZ_SODV01000001.1"/>
</dbReference>
<reference evidence="2 3" key="1">
    <citation type="submission" date="2019-03" db="EMBL/GenBank/DDBJ databases">
        <title>Genomic Encyclopedia of Type Strains, Phase IV (KMG-IV): sequencing the most valuable type-strain genomes for metagenomic binning, comparative biology and taxonomic classification.</title>
        <authorList>
            <person name="Goeker M."/>
        </authorList>
    </citation>
    <scope>NUCLEOTIDE SEQUENCE [LARGE SCALE GENOMIC DNA]</scope>
    <source>
        <strain evidence="2 3">DSM 100059</strain>
    </source>
</reference>
<dbReference type="InterPro" id="IPR053146">
    <property type="entry name" value="QDO-like"/>
</dbReference>
<evidence type="ECO:0000313" key="2">
    <source>
        <dbReference type="EMBL" id="TDX01548.1"/>
    </source>
</evidence>
<feature type="domain" description="Cupin type-2" evidence="1">
    <location>
        <begin position="41"/>
        <end position="109"/>
    </location>
</feature>
<keyword evidence="3" id="KW-1185">Reference proteome</keyword>
<gene>
    <name evidence="2" type="ORF">EDB95_2588</name>
</gene>
<dbReference type="SUPFAM" id="SSF51182">
    <property type="entry name" value="RmlC-like cupins"/>
    <property type="match status" value="1"/>
</dbReference>
<dbReference type="Pfam" id="PF07883">
    <property type="entry name" value="Cupin_2"/>
    <property type="match status" value="1"/>
</dbReference>
<name>A0A4R8DUF0_9BACT</name>
<dbReference type="AlphaFoldDB" id="A0A4R8DUF0"/>
<dbReference type="InterPro" id="IPR013096">
    <property type="entry name" value="Cupin_2"/>
</dbReference>
<sequence length="165" mass="17755">MIDNIKAIPESQGETISVVGDNYRIIISGKQTGGEYAVIDMLVPPGGGPGPHAHAGFQELFYLVDGELEFKTEAGKYNAKKGDFIHIPKGGEVHCFKNISNTTAHLLCTVIPAGLDAFFEEIGKATTPGVFLPPPALSAEEIARLSGVAEKYGQKVYPPNYFDFQ</sequence>
<dbReference type="PANTHER" id="PTHR36440">
    <property type="entry name" value="PUTATIVE (AFU_ORTHOLOGUE AFUA_8G07350)-RELATED"/>
    <property type="match status" value="1"/>
</dbReference>
<proteinExistence type="predicted"/>
<evidence type="ECO:0000313" key="3">
    <source>
        <dbReference type="Proteomes" id="UP000294498"/>
    </source>
</evidence>
<dbReference type="InterPro" id="IPR011051">
    <property type="entry name" value="RmlC_Cupin_sf"/>
</dbReference>